<dbReference type="GeneID" id="19957618"/>
<keyword evidence="2" id="KW-1133">Transmembrane helix</keyword>
<dbReference type="eggNOG" id="ENOG502S7CD">
    <property type="taxonomic scope" value="Eukaryota"/>
</dbReference>
<dbReference type="OrthoDB" id="70232at2759"/>
<feature type="transmembrane region" description="Helical" evidence="2">
    <location>
        <begin position="280"/>
        <end position="298"/>
    </location>
</feature>
<protein>
    <submittedName>
        <fullName evidence="3">Uncharacterized protein</fullName>
    </submittedName>
</protein>
<dbReference type="OMA" id="VEHRNTI"/>
<evidence type="ECO:0000313" key="4">
    <source>
        <dbReference type="Proteomes" id="UP000030762"/>
    </source>
</evidence>
<feature type="transmembrane region" description="Helical" evidence="2">
    <location>
        <begin position="213"/>
        <end position="232"/>
    </location>
</feature>
<reference evidence="3 4" key="1">
    <citation type="submission" date="2012-04" db="EMBL/GenBank/DDBJ databases">
        <title>The Genome Sequence of Saprolegnia declina VS20.</title>
        <authorList>
            <consortium name="The Broad Institute Genome Sequencing Platform"/>
            <person name="Russ C."/>
            <person name="Nusbaum C."/>
            <person name="Tyler B."/>
            <person name="van West P."/>
            <person name="Dieguez-Uribeondo J."/>
            <person name="de Bruijn I."/>
            <person name="Tripathy S."/>
            <person name="Jiang R."/>
            <person name="Young S.K."/>
            <person name="Zeng Q."/>
            <person name="Gargeya S."/>
            <person name="Fitzgerald M."/>
            <person name="Haas B."/>
            <person name="Abouelleil A."/>
            <person name="Alvarado L."/>
            <person name="Arachchi H.M."/>
            <person name="Berlin A."/>
            <person name="Chapman S.B."/>
            <person name="Goldberg J."/>
            <person name="Griggs A."/>
            <person name="Gujja S."/>
            <person name="Hansen M."/>
            <person name="Howarth C."/>
            <person name="Imamovic A."/>
            <person name="Larimer J."/>
            <person name="McCowen C."/>
            <person name="Montmayeur A."/>
            <person name="Murphy C."/>
            <person name="Neiman D."/>
            <person name="Pearson M."/>
            <person name="Priest M."/>
            <person name="Roberts A."/>
            <person name="Saif S."/>
            <person name="Shea T."/>
            <person name="Sisk P."/>
            <person name="Sykes S."/>
            <person name="Wortman J."/>
            <person name="Nusbaum C."/>
            <person name="Birren B."/>
        </authorList>
    </citation>
    <scope>NUCLEOTIDE SEQUENCE [LARGE SCALE GENOMIC DNA]</scope>
    <source>
        <strain evidence="3 4">VS20</strain>
    </source>
</reference>
<keyword evidence="2" id="KW-0812">Transmembrane</keyword>
<feature type="region of interest" description="Disordered" evidence="1">
    <location>
        <begin position="827"/>
        <end position="898"/>
    </location>
</feature>
<keyword evidence="2" id="KW-0472">Membrane</keyword>
<dbReference type="InterPro" id="IPR016024">
    <property type="entry name" value="ARM-type_fold"/>
</dbReference>
<dbReference type="VEuPathDB" id="FungiDB:SDRG_16891"/>
<dbReference type="SUPFAM" id="SSF48371">
    <property type="entry name" value="ARM repeat"/>
    <property type="match status" value="1"/>
</dbReference>
<sequence>MEELRCFWNASAACTQEEWNPCNYGWLWEAPIGFVTLLWLVLGAAMLHHGPSTTRHFELDVAKIHDPLEQGMAIALAQRKTTSKKRPWLLRAMKLLGMWAEWPAYTYAPLPIAFRAVEIEDVVETLAMRVSPVTDVLFLALAVLGLLGALVLRRLKTRRSHDLLLHFICPLLLDVLYIPILTAFLHQMTCPHGFYRIPLPDGATCECVDRFGYFWFIGTVGFVGTYLSSLYYKKYMEPLSTTMDFRFQSGYDLTMVMARTLDPILIILIISLHLETHKSRAIVLALCLLLCMLVLLIYSYQTQPCIGSGRVPNNIRTLTYSSAIYTTLCVLAFLLNPNSSHHTDSHGLLYYSLTPLPLVWVASWYINDRRARRYHIPDLSIADLLHEPSAQANVVGAIAALYMDAAKVPQYDCEAIISRLDKFARSKSISDPMCRLYAIRTLWFCYIESFRKSKRCVGEPDDGDVVPHKLWLKDRNNPDRPISLPRLSSAHVKLESRVKVSRAEDLQAVVHEVEHRNTISSSIWRLASRFSESTSRVGLTNDVPDATGLRGVGSPSINSTMPTASTATYHVILVRHKHWISKAESPDAAVQHMEALYELSLSLLTLTHDMGHEVGKLEAARFLLEWYKSRYVRLTKATFLQVLTTLCASPKPKVVIDAVHSLWAVEEVFPVTRWLAQPRLTNQLAVALGHSSKTTVLQCATTLHRIFVQASTITCVNVYVLLTPEAMAALLGAFRRWADDYSVSDALEQLYLVLSGIEHQRKRAAAAPRGKPSGFLRRLSSASFNAIKATLSKRLRLFLQMPPPVITETSRRHSVVGVIRNVPSQVSNSRRMSFDAPSRVVPAVSPATPPTPTTPAKKGAIRASSKTTPEDPSANFKRLVYGDGKHQGPSSQPGRGKQFAFVPPDVLAEIKRRRLVRAAFDAKLHKIAADTVASTSEIESLVTMCMDAEDCALISYVNVAVGSAHPAAHDPPSSLEATSPLRRVLSKAAVTKAVGQTRALLHETPHVSIRSRMRRWCCGTRASRVEIERHQVIRDHLRAALQRAMDAVRQNVQRGPSISDVGDTPFLPSPLPSAT</sequence>
<dbReference type="Proteomes" id="UP000030762">
    <property type="component" value="Unassembled WGS sequence"/>
</dbReference>
<accession>T0PSK0</accession>
<feature type="transmembrane region" description="Helical" evidence="2">
    <location>
        <begin position="348"/>
        <end position="366"/>
    </location>
</feature>
<evidence type="ECO:0000256" key="2">
    <source>
        <dbReference type="SAM" id="Phobius"/>
    </source>
</evidence>
<proteinExistence type="predicted"/>
<feature type="transmembrane region" description="Helical" evidence="2">
    <location>
        <begin position="164"/>
        <end position="185"/>
    </location>
</feature>
<keyword evidence="4" id="KW-1185">Reference proteome</keyword>
<feature type="region of interest" description="Disordered" evidence="1">
    <location>
        <begin position="1053"/>
        <end position="1075"/>
    </location>
</feature>
<evidence type="ECO:0000313" key="3">
    <source>
        <dbReference type="EMBL" id="EQC25236.1"/>
    </source>
</evidence>
<name>T0PSK0_SAPDV</name>
<dbReference type="InParanoid" id="T0PSK0"/>
<gene>
    <name evidence="3" type="ORF">SDRG_16891</name>
</gene>
<feature type="compositionally biased region" description="Low complexity" evidence="1">
    <location>
        <begin position="836"/>
        <end position="846"/>
    </location>
</feature>
<evidence type="ECO:0000256" key="1">
    <source>
        <dbReference type="SAM" id="MobiDB-lite"/>
    </source>
</evidence>
<dbReference type="AlphaFoldDB" id="T0PSK0"/>
<feature type="transmembrane region" description="Helical" evidence="2">
    <location>
        <begin position="318"/>
        <end position="336"/>
    </location>
</feature>
<dbReference type="EMBL" id="JH767291">
    <property type="protein sequence ID" value="EQC25236.1"/>
    <property type="molecule type" value="Genomic_DNA"/>
</dbReference>
<feature type="transmembrane region" description="Helical" evidence="2">
    <location>
        <begin position="136"/>
        <end position="152"/>
    </location>
</feature>
<feature type="transmembrane region" description="Helical" evidence="2">
    <location>
        <begin position="26"/>
        <end position="47"/>
    </location>
</feature>
<organism evidence="3 4">
    <name type="scientific">Saprolegnia diclina (strain VS20)</name>
    <dbReference type="NCBI Taxonomy" id="1156394"/>
    <lineage>
        <taxon>Eukaryota</taxon>
        <taxon>Sar</taxon>
        <taxon>Stramenopiles</taxon>
        <taxon>Oomycota</taxon>
        <taxon>Saprolegniomycetes</taxon>
        <taxon>Saprolegniales</taxon>
        <taxon>Saprolegniaceae</taxon>
        <taxon>Saprolegnia</taxon>
    </lineage>
</organism>
<dbReference type="RefSeq" id="XP_008621337.1">
    <property type="nucleotide sequence ID" value="XM_008623115.1"/>
</dbReference>